<keyword evidence="3" id="KW-1185">Reference proteome</keyword>
<feature type="transmembrane region" description="Helical" evidence="1">
    <location>
        <begin position="6"/>
        <end position="29"/>
    </location>
</feature>
<sequence>MFPWAVLMASPIVVWCAARLTLFVVAVLAQRWAKLSNADVVRLLNATAMKLPAGALSALVRGRSGAPPP</sequence>
<protein>
    <submittedName>
        <fullName evidence="2">Uncharacterized protein</fullName>
    </submittedName>
</protein>
<dbReference type="AlphaFoldDB" id="A0A2I2L1L1"/>
<evidence type="ECO:0000256" key="1">
    <source>
        <dbReference type="SAM" id="Phobius"/>
    </source>
</evidence>
<keyword evidence="1" id="KW-1133">Transmembrane helix</keyword>
<dbReference type="EMBL" id="FZMO01000549">
    <property type="protein sequence ID" value="SNQ51813.1"/>
    <property type="molecule type" value="Genomic_DNA"/>
</dbReference>
<evidence type="ECO:0000313" key="3">
    <source>
        <dbReference type="Proteomes" id="UP000234331"/>
    </source>
</evidence>
<reference evidence="2 3" key="1">
    <citation type="submission" date="2017-06" db="EMBL/GenBank/DDBJ databases">
        <authorList>
            <person name="Kim H.J."/>
            <person name="Triplett B.A."/>
        </authorList>
    </citation>
    <scope>NUCLEOTIDE SEQUENCE [LARGE SCALE GENOMIC DNA]</scope>
    <source>
        <strain evidence="2">FRACA_ARgP5</strain>
    </source>
</reference>
<keyword evidence="1" id="KW-0812">Transmembrane</keyword>
<keyword evidence="1" id="KW-0472">Membrane</keyword>
<organism evidence="2 3">
    <name type="scientific">Frankia canadensis</name>
    <dbReference type="NCBI Taxonomy" id="1836972"/>
    <lineage>
        <taxon>Bacteria</taxon>
        <taxon>Bacillati</taxon>
        <taxon>Actinomycetota</taxon>
        <taxon>Actinomycetes</taxon>
        <taxon>Frankiales</taxon>
        <taxon>Frankiaceae</taxon>
        <taxon>Frankia</taxon>
    </lineage>
</organism>
<proteinExistence type="predicted"/>
<dbReference type="Proteomes" id="UP000234331">
    <property type="component" value="Unassembled WGS sequence"/>
</dbReference>
<name>A0A2I2L1L1_9ACTN</name>
<evidence type="ECO:0000313" key="2">
    <source>
        <dbReference type="EMBL" id="SNQ51813.1"/>
    </source>
</evidence>
<accession>A0A2I2L1L1</accession>
<gene>
    <name evidence="2" type="ORF">FRACA_810004</name>
</gene>